<evidence type="ECO:0000313" key="11">
    <source>
        <dbReference type="EnsemblPlants" id="KEH19997"/>
    </source>
</evidence>
<evidence type="ECO:0000256" key="4">
    <source>
        <dbReference type="ARBA" id="ARBA00022741"/>
    </source>
</evidence>
<dbReference type="InterPro" id="IPR011009">
    <property type="entry name" value="Kinase-like_dom_sf"/>
</dbReference>
<evidence type="ECO:0000256" key="5">
    <source>
        <dbReference type="ARBA" id="ARBA00022777"/>
    </source>
</evidence>
<keyword evidence="12" id="KW-1185">Reference proteome</keyword>
<keyword evidence="6" id="KW-0067">ATP-binding</keyword>
<evidence type="ECO:0000313" key="12">
    <source>
        <dbReference type="Proteomes" id="UP000002051"/>
    </source>
</evidence>
<comment type="catalytic activity">
    <reaction evidence="8">
        <text>L-seryl-[protein] + ATP = O-phospho-L-seryl-[protein] + ADP + H(+)</text>
        <dbReference type="Rhea" id="RHEA:17989"/>
        <dbReference type="Rhea" id="RHEA-COMP:9863"/>
        <dbReference type="Rhea" id="RHEA-COMP:11604"/>
        <dbReference type="ChEBI" id="CHEBI:15378"/>
        <dbReference type="ChEBI" id="CHEBI:29999"/>
        <dbReference type="ChEBI" id="CHEBI:30616"/>
        <dbReference type="ChEBI" id="CHEBI:83421"/>
        <dbReference type="ChEBI" id="CHEBI:456216"/>
        <dbReference type="EC" id="2.7.11.1"/>
    </reaction>
</comment>
<keyword evidence="3" id="KW-0808">Transferase</keyword>
<dbReference type="Gene3D" id="3.30.200.20">
    <property type="entry name" value="Phosphorylase Kinase, domain 1"/>
    <property type="match status" value="1"/>
</dbReference>
<evidence type="ECO:0000313" key="10">
    <source>
        <dbReference type="EMBL" id="KEH19997.1"/>
    </source>
</evidence>
<dbReference type="Proteomes" id="UP000002051">
    <property type="component" value="Chromosome 8"/>
</dbReference>
<dbReference type="SUPFAM" id="SSF56112">
    <property type="entry name" value="Protein kinase-like (PK-like)"/>
    <property type="match status" value="1"/>
</dbReference>
<evidence type="ECO:0000256" key="8">
    <source>
        <dbReference type="ARBA" id="ARBA00048679"/>
    </source>
</evidence>
<name>A0A072TRH6_MEDTR</name>
<dbReference type="Gene3D" id="1.10.510.10">
    <property type="entry name" value="Transferase(Phosphotransferase) domain 1"/>
    <property type="match status" value="1"/>
</dbReference>
<dbReference type="GO" id="GO:0005524">
    <property type="term" value="F:ATP binding"/>
    <property type="evidence" value="ECO:0007669"/>
    <property type="project" value="UniProtKB-KW"/>
</dbReference>
<proteinExistence type="predicted"/>
<keyword evidence="2" id="KW-0723">Serine/threonine-protein kinase</keyword>
<evidence type="ECO:0000256" key="2">
    <source>
        <dbReference type="ARBA" id="ARBA00022527"/>
    </source>
</evidence>
<dbReference type="HOGENOM" id="CLU_995234_0_0_1"/>
<dbReference type="EMBL" id="CM001224">
    <property type="protein sequence ID" value="KEH19997.1"/>
    <property type="molecule type" value="Genomic_DNA"/>
</dbReference>
<dbReference type="EnsemblPlants" id="KEH19997">
    <property type="protein sequence ID" value="KEH19997"/>
    <property type="gene ID" value="MTR_8g064400"/>
</dbReference>
<dbReference type="AlphaFoldDB" id="A0A072TRH6"/>
<evidence type="ECO:0000256" key="3">
    <source>
        <dbReference type="ARBA" id="ARBA00022679"/>
    </source>
</evidence>
<reference evidence="10 12" key="2">
    <citation type="journal article" date="2014" name="BMC Genomics">
        <title>An improved genome release (version Mt4.0) for the model legume Medicago truncatula.</title>
        <authorList>
            <person name="Tang H."/>
            <person name="Krishnakumar V."/>
            <person name="Bidwell S."/>
            <person name="Rosen B."/>
            <person name="Chan A."/>
            <person name="Zhou S."/>
            <person name="Gentzbittel L."/>
            <person name="Childs K.L."/>
            <person name="Yandell M."/>
            <person name="Gundlach H."/>
            <person name="Mayer K.F."/>
            <person name="Schwartz D.C."/>
            <person name="Town C.D."/>
        </authorList>
    </citation>
    <scope>GENOME REANNOTATION</scope>
    <source>
        <strain evidence="10">A17</strain>
        <strain evidence="11 12">cv. Jemalong A17</strain>
    </source>
</reference>
<dbReference type="InterPro" id="IPR052059">
    <property type="entry name" value="CR_Ser/Thr_kinase"/>
</dbReference>
<evidence type="ECO:0000256" key="6">
    <source>
        <dbReference type="ARBA" id="ARBA00022840"/>
    </source>
</evidence>
<keyword evidence="5 10" id="KW-0418">Kinase</keyword>
<dbReference type="InterPro" id="IPR000719">
    <property type="entry name" value="Prot_kinase_dom"/>
</dbReference>
<dbReference type="EC" id="2.7.11.1" evidence="1"/>
<sequence>MNIDLYKGDTIYALGSMKILRQRSNYTHMYYHERNPSSLTSVFLASTEVLEEHCSCGLDRGSANCLAVIVISVRRFHRSFFRPTELRSCGKLELKEKKELSNATDNFSPANKIGEGGFCSVYMGRLKNGKLAAIKVLSAESRQGAKEILFYNYLENNSLSQTLLVGGHSSIYFDWRTRCIICVDIARGLAFLHEEVRPPIIHRDTKASNILLDKDLTPKISDFGLSRIVMSIALGEILKQWETAEVLSSESMEGFELDSEVEFIDDSYPWNNIFIRDFYK</sequence>
<dbReference type="Pfam" id="PF00069">
    <property type="entry name" value="Pkinase"/>
    <property type="match status" value="1"/>
</dbReference>
<reference evidence="10 12" key="1">
    <citation type="journal article" date="2011" name="Nature">
        <title>The Medicago genome provides insight into the evolution of rhizobial symbioses.</title>
        <authorList>
            <person name="Young N.D."/>
            <person name="Debelle F."/>
            <person name="Oldroyd G.E."/>
            <person name="Geurts R."/>
            <person name="Cannon S.B."/>
            <person name="Udvardi M.K."/>
            <person name="Benedito V.A."/>
            <person name="Mayer K.F."/>
            <person name="Gouzy J."/>
            <person name="Schoof H."/>
            <person name="Van de Peer Y."/>
            <person name="Proost S."/>
            <person name="Cook D.R."/>
            <person name="Meyers B.C."/>
            <person name="Spannagl M."/>
            <person name="Cheung F."/>
            <person name="De Mita S."/>
            <person name="Krishnakumar V."/>
            <person name="Gundlach H."/>
            <person name="Zhou S."/>
            <person name="Mudge J."/>
            <person name="Bharti A.K."/>
            <person name="Murray J.D."/>
            <person name="Naoumkina M.A."/>
            <person name="Rosen B."/>
            <person name="Silverstein K.A."/>
            <person name="Tang H."/>
            <person name="Rombauts S."/>
            <person name="Zhao P.X."/>
            <person name="Zhou P."/>
            <person name="Barbe V."/>
            <person name="Bardou P."/>
            <person name="Bechner M."/>
            <person name="Bellec A."/>
            <person name="Berger A."/>
            <person name="Berges H."/>
            <person name="Bidwell S."/>
            <person name="Bisseling T."/>
            <person name="Choisne N."/>
            <person name="Couloux A."/>
            <person name="Denny R."/>
            <person name="Deshpande S."/>
            <person name="Dai X."/>
            <person name="Doyle J.J."/>
            <person name="Dudez A.M."/>
            <person name="Farmer A.D."/>
            <person name="Fouteau S."/>
            <person name="Franken C."/>
            <person name="Gibelin C."/>
            <person name="Gish J."/>
            <person name="Goldstein S."/>
            <person name="Gonzalez A.J."/>
            <person name="Green P.J."/>
            <person name="Hallab A."/>
            <person name="Hartog M."/>
            <person name="Hua A."/>
            <person name="Humphray S.J."/>
            <person name="Jeong D.H."/>
            <person name="Jing Y."/>
            <person name="Jocker A."/>
            <person name="Kenton S.M."/>
            <person name="Kim D.J."/>
            <person name="Klee K."/>
            <person name="Lai H."/>
            <person name="Lang C."/>
            <person name="Lin S."/>
            <person name="Macmil S.L."/>
            <person name="Magdelenat G."/>
            <person name="Matthews L."/>
            <person name="McCorrison J."/>
            <person name="Monaghan E.L."/>
            <person name="Mun J.H."/>
            <person name="Najar F.Z."/>
            <person name="Nicholson C."/>
            <person name="Noirot C."/>
            <person name="O'Bleness M."/>
            <person name="Paule C.R."/>
            <person name="Poulain J."/>
            <person name="Prion F."/>
            <person name="Qin B."/>
            <person name="Qu C."/>
            <person name="Retzel E.F."/>
            <person name="Riddle C."/>
            <person name="Sallet E."/>
            <person name="Samain S."/>
            <person name="Samson N."/>
            <person name="Sanders I."/>
            <person name="Saurat O."/>
            <person name="Scarpelli C."/>
            <person name="Schiex T."/>
            <person name="Segurens B."/>
            <person name="Severin A.J."/>
            <person name="Sherrier D.J."/>
            <person name="Shi R."/>
            <person name="Sims S."/>
            <person name="Singer S.R."/>
            <person name="Sinharoy S."/>
            <person name="Sterck L."/>
            <person name="Viollet A."/>
            <person name="Wang B.B."/>
            <person name="Wang K."/>
            <person name="Wang M."/>
            <person name="Wang X."/>
            <person name="Warfsmann J."/>
            <person name="Weissenbach J."/>
            <person name="White D.D."/>
            <person name="White J.D."/>
            <person name="Wiley G.B."/>
            <person name="Wincker P."/>
            <person name="Xing Y."/>
            <person name="Yang L."/>
            <person name="Yao Z."/>
            <person name="Ying F."/>
            <person name="Zhai J."/>
            <person name="Zhou L."/>
            <person name="Zuber A."/>
            <person name="Denarie J."/>
            <person name="Dixon R.A."/>
            <person name="May G.D."/>
            <person name="Schwartz D.C."/>
            <person name="Rogers J."/>
            <person name="Quetier F."/>
            <person name="Town C.D."/>
            <person name="Roe B.A."/>
        </authorList>
    </citation>
    <scope>NUCLEOTIDE SEQUENCE [LARGE SCALE GENOMIC DNA]</scope>
    <source>
        <strain evidence="10">A17</strain>
        <strain evidence="11 12">cv. Jemalong A17</strain>
    </source>
</reference>
<dbReference type="PROSITE" id="PS50011">
    <property type="entry name" value="PROTEIN_KINASE_DOM"/>
    <property type="match status" value="1"/>
</dbReference>
<gene>
    <name evidence="10" type="ordered locus">MTR_8g064400</name>
</gene>
<comment type="catalytic activity">
    <reaction evidence="7">
        <text>L-threonyl-[protein] + ATP = O-phospho-L-threonyl-[protein] + ADP + H(+)</text>
        <dbReference type="Rhea" id="RHEA:46608"/>
        <dbReference type="Rhea" id="RHEA-COMP:11060"/>
        <dbReference type="Rhea" id="RHEA-COMP:11605"/>
        <dbReference type="ChEBI" id="CHEBI:15378"/>
        <dbReference type="ChEBI" id="CHEBI:30013"/>
        <dbReference type="ChEBI" id="CHEBI:30616"/>
        <dbReference type="ChEBI" id="CHEBI:61977"/>
        <dbReference type="ChEBI" id="CHEBI:456216"/>
        <dbReference type="EC" id="2.7.11.1"/>
    </reaction>
</comment>
<dbReference type="FunFam" id="1.10.510.10:FF:001023">
    <property type="entry name" value="Os07g0541700 protein"/>
    <property type="match status" value="1"/>
</dbReference>
<feature type="domain" description="Protein kinase" evidence="9">
    <location>
        <begin position="107"/>
        <end position="280"/>
    </location>
</feature>
<keyword evidence="4" id="KW-0547">Nucleotide-binding</keyword>
<organism evidence="10 12">
    <name type="scientific">Medicago truncatula</name>
    <name type="common">Barrel medic</name>
    <name type="synonym">Medicago tribuloides</name>
    <dbReference type="NCBI Taxonomy" id="3880"/>
    <lineage>
        <taxon>Eukaryota</taxon>
        <taxon>Viridiplantae</taxon>
        <taxon>Streptophyta</taxon>
        <taxon>Embryophyta</taxon>
        <taxon>Tracheophyta</taxon>
        <taxon>Spermatophyta</taxon>
        <taxon>Magnoliopsida</taxon>
        <taxon>eudicotyledons</taxon>
        <taxon>Gunneridae</taxon>
        <taxon>Pentapetalae</taxon>
        <taxon>rosids</taxon>
        <taxon>fabids</taxon>
        <taxon>Fabales</taxon>
        <taxon>Fabaceae</taxon>
        <taxon>Papilionoideae</taxon>
        <taxon>50 kb inversion clade</taxon>
        <taxon>NPAAA clade</taxon>
        <taxon>Hologalegina</taxon>
        <taxon>IRL clade</taxon>
        <taxon>Trifolieae</taxon>
        <taxon>Medicago</taxon>
    </lineage>
</organism>
<evidence type="ECO:0000256" key="1">
    <source>
        <dbReference type="ARBA" id="ARBA00012513"/>
    </source>
</evidence>
<accession>A0A072TRH6</accession>
<evidence type="ECO:0000256" key="7">
    <source>
        <dbReference type="ARBA" id="ARBA00047899"/>
    </source>
</evidence>
<reference evidence="11" key="3">
    <citation type="submission" date="2015-04" db="UniProtKB">
        <authorList>
            <consortium name="EnsemblPlants"/>
        </authorList>
    </citation>
    <scope>IDENTIFICATION</scope>
    <source>
        <strain evidence="11">cv. Jemalong A17</strain>
    </source>
</reference>
<dbReference type="GO" id="GO:0004674">
    <property type="term" value="F:protein serine/threonine kinase activity"/>
    <property type="evidence" value="ECO:0000318"/>
    <property type="project" value="GO_Central"/>
</dbReference>
<evidence type="ECO:0000259" key="9">
    <source>
        <dbReference type="PROSITE" id="PS50011"/>
    </source>
</evidence>
<protein>
    <recommendedName>
        <fullName evidence="1">non-specific serine/threonine protein kinase</fullName>
        <ecNumber evidence="1">2.7.11.1</ecNumber>
    </recommendedName>
</protein>
<dbReference type="PANTHER" id="PTHR47973">
    <property type="entry name" value="CYSTEINE-RICH RECEPTOR-LIKE PROTEIN KINASE 3"/>
    <property type="match status" value="1"/>
</dbReference>